<comment type="subcellular location">
    <subcellularLocation>
        <location evidence="1">Plastid</location>
        <location evidence="1">Chloroplast</location>
    </subcellularLocation>
</comment>
<dbReference type="FunFam" id="1.10.8.400:FF:000001">
    <property type="entry name" value="Enoyl-[acyl-carrier-protein] reductase [NADH]"/>
    <property type="match status" value="1"/>
</dbReference>
<keyword evidence="18" id="KW-1185">Reference proteome</keyword>
<dbReference type="InterPro" id="IPR002347">
    <property type="entry name" value="SDR_fam"/>
</dbReference>
<keyword evidence="6" id="KW-0444">Lipid biosynthesis</keyword>
<keyword evidence="7" id="KW-0150">Chloroplast</keyword>
<dbReference type="SUPFAM" id="SSF51735">
    <property type="entry name" value="NAD(P)-binding Rossmann-fold domains"/>
    <property type="match status" value="1"/>
</dbReference>
<keyword evidence="11" id="KW-0560">Oxidoreductase</keyword>
<evidence type="ECO:0000256" key="15">
    <source>
        <dbReference type="ARBA" id="ARBA00053870"/>
    </source>
</evidence>
<dbReference type="FunCoup" id="A0A068UPA6">
    <property type="interactions" value="711"/>
</dbReference>
<keyword evidence="9" id="KW-0276">Fatty acid metabolism</keyword>
<evidence type="ECO:0000313" key="18">
    <source>
        <dbReference type="Proteomes" id="UP000295252"/>
    </source>
</evidence>
<reference evidence="18" key="1">
    <citation type="journal article" date="2014" name="Science">
        <title>The coffee genome provides insight into the convergent evolution of caffeine biosynthesis.</title>
        <authorList>
            <person name="Denoeud F."/>
            <person name="Carretero-Paulet L."/>
            <person name="Dereeper A."/>
            <person name="Droc G."/>
            <person name="Guyot R."/>
            <person name="Pietrella M."/>
            <person name="Zheng C."/>
            <person name="Alberti A."/>
            <person name="Anthony F."/>
            <person name="Aprea G."/>
            <person name="Aury J.M."/>
            <person name="Bento P."/>
            <person name="Bernard M."/>
            <person name="Bocs S."/>
            <person name="Campa C."/>
            <person name="Cenci A."/>
            <person name="Combes M.C."/>
            <person name="Crouzillat D."/>
            <person name="Da Silva C."/>
            <person name="Daddiego L."/>
            <person name="De Bellis F."/>
            <person name="Dussert S."/>
            <person name="Garsmeur O."/>
            <person name="Gayraud T."/>
            <person name="Guignon V."/>
            <person name="Jahn K."/>
            <person name="Jamilloux V."/>
            <person name="Joet T."/>
            <person name="Labadie K."/>
            <person name="Lan T."/>
            <person name="Leclercq J."/>
            <person name="Lepelley M."/>
            <person name="Leroy T."/>
            <person name="Li L.T."/>
            <person name="Librado P."/>
            <person name="Lopez L."/>
            <person name="Munoz A."/>
            <person name="Noel B."/>
            <person name="Pallavicini A."/>
            <person name="Perrotta G."/>
            <person name="Poncet V."/>
            <person name="Pot D."/>
            <person name="Priyono X."/>
            <person name="Rigoreau M."/>
            <person name="Rouard M."/>
            <person name="Rozas J."/>
            <person name="Tranchant-Dubreuil C."/>
            <person name="VanBuren R."/>
            <person name="Zhang Q."/>
            <person name="Andrade A.C."/>
            <person name="Argout X."/>
            <person name="Bertrand B."/>
            <person name="de Kochko A."/>
            <person name="Graziosi G."/>
            <person name="Henry R.J."/>
            <person name="Jayarama X."/>
            <person name="Ming R."/>
            <person name="Nagai C."/>
            <person name="Rounsley S."/>
            <person name="Sankoff D."/>
            <person name="Giuliano G."/>
            <person name="Albert V.A."/>
            <person name="Wincker P."/>
            <person name="Lashermes P."/>
        </authorList>
    </citation>
    <scope>NUCLEOTIDE SEQUENCE [LARGE SCALE GENOMIC DNA]</scope>
    <source>
        <strain evidence="18">cv. DH200-94</strain>
    </source>
</reference>
<proteinExistence type="inferred from homology"/>
<evidence type="ECO:0000256" key="10">
    <source>
        <dbReference type="ARBA" id="ARBA00022946"/>
    </source>
</evidence>
<evidence type="ECO:0000256" key="2">
    <source>
        <dbReference type="ARBA" id="ARBA00005194"/>
    </source>
</evidence>
<evidence type="ECO:0000256" key="7">
    <source>
        <dbReference type="ARBA" id="ARBA00022528"/>
    </source>
</evidence>
<evidence type="ECO:0000256" key="13">
    <source>
        <dbReference type="ARBA" id="ARBA00023160"/>
    </source>
</evidence>
<accession>A0A068UPA6</accession>
<evidence type="ECO:0000256" key="14">
    <source>
        <dbReference type="ARBA" id="ARBA00048572"/>
    </source>
</evidence>
<evidence type="ECO:0000256" key="6">
    <source>
        <dbReference type="ARBA" id="ARBA00022516"/>
    </source>
</evidence>
<evidence type="ECO:0000256" key="1">
    <source>
        <dbReference type="ARBA" id="ARBA00004229"/>
    </source>
</evidence>
<dbReference type="GO" id="GO:0004318">
    <property type="term" value="F:enoyl-[acyl-carrier-protein] reductase (NADH) activity"/>
    <property type="evidence" value="ECO:0007669"/>
    <property type="project" value="UniProtKB-EC"/>
</dbReference>
<dbReference type="GO" id="GO:0006633">
    <property type="term" value="P:fatty acid biosynthetic process"/>
    <property type="evidence" value="ECO:0007669"/>
    <property type="project" value="UniProtKB-KW"/>
</dbReference>
<evidence type="ECO:0000256" key="9">
    <source>
        <dbReference type="ARBA" id="ARBA00022832"/>
    </source>
</evidence>
<dbReference type="EC" id="1.3.1.9" evidence="5"/>
<comment type="pathway">
    <text evidence="2">Lipid metabolism; fatty acid biosynthesis.</text>
</comment>
<dbReference type="PANTHER" id="PTHR43159:SF8">
    <property type="entry name" value="ENOYL-[ACYL-CARRIER-PROTEIN] REDUCTASE [NADH] 2, CHLOROPLASTIC-LIKE"/>
    <property type="match status" value="1"/>
</dbReference>
<dbReference type="PANTHER" id="PTHR43159">
    <property type="entry name" value="ENOYL-[ACYL-CARRIER-PROTEIN] REDUCTASE"/>
    <property type="match status" value="1"/>
</dbReference>
<keyword evidence="13" id="KW-0275">Fatty acid biosynthesis</keyword>
<dbReference type="CDD" id="cd05372">
    <property type="entry name" value="ENR_SDR"/>
    <property type="match status" value="1"/>
</dbReference>
<dbReference type="InterPro" id="IPR014358">
    <property type="entry name" value="Enoyl-ACP_Rdtase_NADH"/>
</dbReference>
<protein>
    <recommendedName>
        <fullName evidence="16">Enoyl-[acyl-carrier-protein] reductase [NADH], chloroplastic</fullName>
        <ecNumber evidence="5">1.3.1.9</ecNumber>
    </recommendedName>
</protein>
<keyword evidence="8" id="KW-0934">Plastid</keyword>
<dbReference type="FunFam" id="3.40.50.720:FF:000192">
    <property type="entry name" value="Enoyl-[acyl-carrier-protein] reductase [NADH]"/>
    <property type="match status" value="1"/>
</dbReference>
<gene>
    <name evidence="17" type="ORF">GSCOC_T00030748001</name>
</gene>
<dbReference type="Proteomes" id="UP000295252">
    <property type="component" value="Chromosome VIII"/>
</dbReference>
<comment type="catalytic activity">
    <reaction evidence="14">
        <text>a 2,3-saturated acyl-[ACP] + NAD(+) = a (2E)-enoyl-[ACP] + NADH + H(+)</text>
        <dbReference type="Rhea" id="RHEA:10240"/>
        <dbReference type="Rhea" id="RHEA-COMP:9925"/>
        <dbReference type="Rhea" id="RHEA-COMP:9926"/>
        <dbReference type="ChEBI" id="CHEBI:15378"/>
        <dbReference type="ChEBI" id="CHEBI:57540"/>
        <dbReference type="ChEBI" id="CHEBI:57945"/>
        <dbReference type="ChEBI" id="CHEBI:78784"/>
        <dbReference type="ChEBI" id="CHEBI:78785"/>
        <dbReference type="EC" id="1.3.1.9"/>
    </reaction>
</comment>
<keyword evidence="12" id="KW-0443">Lipid metabolism</keyword>
<dbReference type="Gene3D" id="1.10.8.400">
    <property type="entry name" value="Enoyl acyl carrier protein reductase"/>
    <property type="match status" value="1"/>
</dbReference>
<dbReference type="InterPro" id="IPR036291">
    <property type="entry name" value="NAD(P)-bd_dom_sf"/>
</dbReference>
<evidence type="ECO:0000256" key="4">
    <source>
        <dbReference type="ARBA" id="ARBA00011881"/>
    </source>
</evidence>
<organism evidence="17 18">
    <name type="scientific">Coffea canephora</name>
    <name type="common">Robusta coffee</name>
    <dbReference type="NCBI Taxonomy" id="49390"/>
    <lineage>
        <taxon>Eukaryota</taxon>
        <taxon>Viridiplantae</taxon>
        <taxon>Streptophyta</taxon>
        <taxon>Embryophyta</taxon>
        <taxon>Tracheophyta</taxon>
        <taxon>Spermatophyta</taxon>
        <taxon>Magnoliopsida</taxon>
        <taxon>eudicotyledons</taxon>
        <taxon>Gunneridae</taxon>
        <taxon>Pentapetalae</taxon>
        <taxon>asterids</taxon>
        <taxon>lamiids</taxon>
        <taxon>Gentianales</taxon>
        <taxon>Rubiaceae</taxon>
        <taxon>Ixoroideae</taxon>
        <taxon>Gardenieae complex</taxon>
        <taxon>Bertiereae - Coffeeae clade</taxon>
        <taxon>Coffeeae</taxon>
        <taxon>Coffea</taxon>
    </lineage>
</organism>
<sequence>MAANTTAGSQIAVPKPFISASQRILKSSIANFGNETKGESWTKLKCTSHISSTWPFHQKLNSSPLKCQRIVTKAMSATSDKEPLPGLSIDLRGKRAFIAGVADDNGYGWAIAKSLAAAGAEILVGTWVPALNIFETSLRRGKFDESRVLPDGSLMEITKVYPLDAVFDSPEDVPEDVKSNKRYAGSTNWTVKEVAECVKQDFGTIDILVHSLANGPEVSKPLLETSRNGYLAAISASSYSFVSLLKHFVPIMNPGGATISLTYIASERIIPGYGGGMSSAKAALESDTRVLAFEAGRKHRVRVNTISAGPLRSRAAKAIGFIDMMIDYSLENAPLQKELSAEEVGNAAAFLASPLASAVTGAVIYVDNGLNAMGVGVDSPVFKDLDIPKDNNKS</sequence>
<evidence type="ECO:0000313" key="17">
    <source>
        <dbReference type="EMBL" id="CDP10132.1"/>
    </source>
</evidence>
<dbReference type="GO" id="GO:0009507">
    <property type="term" value="C:chloroplast"/>
    <property type="evidence" value="ECO:0007669"/>
    <property type="project" value="UniProtKB-SubCell"/>
</dbReference>
<evidence type="ECO:0000256" key="11">
    <source>
        <dbReference type="ARBA" id="ARBA00023002"/>
    </source>
</evidence>
<dbReference type="Gene3D" id="3.40.50.720">
    <property type="entry name" value="NAD(P)-binding Rossmann-like Domain"/>
    <property type="match status" value="1"/>
</dbReference>
<comment type="function">
    <text evidence="15">Catalyzes the NAD-dependent reduction of a carbon-carbon double bond in an enoyl moiety that is covalently linked to an acyl carrier protein (ACP). Catalyzes the last reduction step in the de novo synthesis cycle of fatty acids. Involved in the elongation cycle of fatty acids which are used in lipid metabolism. Required for normal plant growth.</text>
</comment>
<dbReference type="PRINTS" id="PR00081">
    <property type="entry name" value="GDHRDH"/>
</dbReference>
<comment type="similarity">
    <text evidence="3">Belongs to the short-chain dehydrogenases/reductases (SDR) family. FabI subfamily.</text>
</comment>
<evidence type="ECO:0000256" key="16">
    <source>
        <dbReference type="ARBA" id="ARBA00067308"/>
    </source>
</evidence>
<keyword evidence="10" id="KW-0809">Transit peptide</keyword>
<evidence type="ECO:0000256" key="12">
    <source>
        <dbReference type="ARBA" id="ARBA00023098"/>
    </source>
</evidence>
<dbReference type="Gramene" id="CDP10132">
    <property type="protein sequence ID" value="CDP10132"/>
    <property type="gene ID" value="GSCOC_T00030748001"/>
</dbReference>
<comment type="subunit">
    <text evidence="4">Homotetramer.</text>
</comment>
<evidence type="ECO:0000256" key="3">
    <source>
        <dbReference type="ARBA" id="ARBA00009233"/>
    </source>
</evidence>
<evidence type="ECO:0000256" key="8">
    <source>
        <dbReference type="ARBA" id="ARBA00022640"/>
    </source>
</evidence>
<dbReference type="EMBL" id="HG739127">
    <property type="protein sequence ID" value="CDP10132.1"/>
    <property type="molecule type" value="Genomic_DNA"/>
</dbReference>
<dbReference type="Pfam" id="PF13561">
    <property type="entry name" value="adh_short_C2"/>
    <property type="match status" value="1"/>
</dbReference>
<evidence type="ECO:0000256" key="5">
    <source>
        <dbReference type="ARBA" id="ARBA00012996"/>
    </source>
</evidence>
<dbReference type="STRING" id="49390.A0A068UPA6"/>
<dbReference type="InParanoid" id="A0A068UPA6"/>
<dbReference type="PhylomeDB" id="A0A068UPA6"/>
<dbReference type="NCBIfam" id="NF004957">
    <property type="entry name" value="PRK06300.1"/>
    <property type="match status" value="1"/>
</dbReference>
<dbReference type="OrthoDB" id="417891at2759"/>
<dbReference type="AlphaFoldDB" id="A0A068UPA6"/>
<name>A0A068UPA6_COFCA</name>